<keyword evidence="3" id="KW-0378">Hydrolase</keyword>
<proteinExistence type="predicted"/>
<evidence type="ECO:0000256" key="5">
    <source>
        <dbReference type="ARBA" id="ARBA00022840"/>
    </source>
</evidence>
<dbReference type="GO" id="GO:0005524">
    <property type="term" value="F:ATP binding"/>
    <property type="evidence" value="ECO:0007669"/>
    <property type="project" value="UniProtKB-KW"/>
</dbReference>
<evidence type="ECO:0000256" key="1">
    <source>
        <dbReference type="ARBA" id="ARBA00022490"/>
    </source>
</evidence>
<feature type="region of interest" description="Disordered" evidence="6">
    <location>
        <begin position="389"/>
        <end position="451"/>
    </location>
</feature>
<evidence type="ECO:0000256" key="4">
    <source>
        <dbReference type="ARBA" id="ARBA00022806"/>
    </source>
</evidence>
<dbReference type="InterPro" id="IPR027417">
    <property type="entry name" value="P-loop_NTPase"/>
</dbReference>
<dbReference type="PROSITE" id="PS51192">
    <property type="entry name" value="HELICASE_ATP_BIND_1"/>
    <property type="match status" value="1"/>
</dbReference>
<dbReference type="PROSITE" id="PS00039">
    <property type="entry name" value="DEAD_ATP_HELICASE"/>
    <property type="match status" value="1"/>
</dbReference>
<dbReference type="SMART" id="SM00487">
    <property type="entry name" value="DEXDc"/>
    <property type="match status" value="1"/>
</dbReference>
<evidence type="ECO:0000259" key="7">
    <source>
        <dbReference type="PROSITE" id="PS51192"/>
    </source>
</evidence>
<dbReference type="PROSITE" id="PS51194">
    <property type="entry name" value="HELICASE_CTER"/>
    <property type="match status" value="1"/>
</dbReference>
<keyword evidence="5" id="KW-0067">ATP-binding</keyword>
<feature type="domain" description="DEAD-box RNA helicase Q" evidence="9">
    <location>
        <begin position="5"/>
        <end position="33"/>
    </location>
</feature>
<dbReference type="Gene3D" id="3.40.50.300">
    <property type="entry name" value="P-loop containing nucleotide triphosphate hydrolases"/>
    <property type="match status" value="2"/>
</dbReference>
<dbReference type="InterPro" id="IPR014014">
    <property type="entry name" value="RNA_helicase_DEAD_Q_motif"/>
</dbReference>
<dbReference type="EMBL" id="UOFI01000199">
    <property type="protein sequence ID" value="VAW70471.1"/>
    <property type="molecule type" value="Genomic_DNA"/>
</dbReference>
<dbReference type="InterPro" id="IPR014001">
    <property type="entry name" value="Helicase_ATP-bd"/>
</dbReference>
<dbReference type="FunFam" id="3.40.50.300:FF:000468">
    <property type="entry name" value="ATP-dependent RNA helicase RhlE"/>
    <property type="match status" value="1"/>
</dbReference>
<sequence length="451" mass="50174">MSRDSTFTSLGLSSPILKAIADQAYKIPTAIQLQAIPPVIKGRDVVAIAQTGTGKSAAFILPILQRLSKGKPAEANQVRALILTPTRELAVQVAESAANYSKYLPLSSEVVYGGVKINPQMMRLRKGADVLVATPGRLLDLYQKNAVKFNRLEVFVLDEADRMLDLGFISDISKIIQCLPKQRQNLMFSATFPDDVRKLARGLVKNSVEISVAGGNKVTRTVKHWVCPVDKKKKPALLVYFIQNNNWQQVLIFVRTKKAANKLTLYLNNNEIPAVAIHGDKSQAARSRALNEFKQNKISILVATDLAARGLDIEQLPCVINFDLPDVAADYIHRIGRTGRAGSEGQAVSLVCADEFEKLSDIEHLLNQLLPRKLIDGFEPAHDVPESRLWKKPAKLKKPKKPKVKRANANTEVVLQQKKKKSKSKFSKKKRTNMPKSPDSKVSHTRRDKRN</sequence>
<keyword evidence="2" id="KW-0547">Nucleotide-binding</keyword>
<dbReference type="CDD" id="cd18787">
    <property type="entry name" value="SF2_C_DEAD"/>
    <property type="match status" value="1"/>
</dbReference>
<dbReference type="Pfam" id="PF00271">
    <property type="entry name" value="Helicase_C"/>
    <property type="match status" value="1"/>
</dbReference>
<protein>
    <submittedName>
        <fullName evidence="10">ATP-dependent RNA helicase RhlE</fullName>
    </submittedName>
</protein>
<dbReference type="GO" id="GO:0003676">
    <property type="term" value="F:nucleic acid binding"/>
    <property type="evidence" value="ECO:0007669"/>
    <property type="project" value="InterPro"/>
</dbReference>
<dbReference type="GO" id="GO:0005829">
    <property type="term" value="C:cytosol"/>
    <property type="evidence" value="ECO:0007669"/>
    <property type="project" value="TreeGrafter"/>
</dbReference>
<evidence type="ECO:0000313" key="10">
    <source>
        <dbReference type="EMBL" id="VAW70471.1"/>
    </source>
</evidence>
<dbReference type="InterPro" id="IPR001650">
    <property type="entry name" value="Helicase_C-like"/>
</dbReference>
<dbReference type="PANTHER" id="PTHR47959">
    <property type="entry name" value="ATP-DEPENDENT RNA HELICASE RHLE-RELATED"/>
    <property type="match status" value="1"/>
</dbReference>
<evidence type="ECO:0000256" key="3">
    <source>
        <dbReference type="ARBA" id="ARBA00022801"/>
    </source>
</evidence>
<evidence type="ECO:0000259" key="9">
    <source>
        <dbReference type="PROSITE" id="PS51195"/>
    </source>
</evidence>
<keyword evidence="1" id="KW-0963">Cytoplasm</keyword>
<keyword evidence="4 10" id="KW-0347">Helicase</keyword>
<dbReference type="PROSITE" id="PS51195">
    <property type="entry name" value="Q_MOTIF"/>
    <property type="match status" value="1"/>
</dbReference>
<dbReference type="CDD" id="cd00268">
    <property type="entry name" value="DEADc"/>
    <property type="match status" value="1"/>
</dbReference>
<dbReference type="InterPro" id="IPR011545">
    <property type="entry name" value="DEAD/DEAH_box_helicase_dom"/>
</dbReference>
<dbReference type="SUPFAM" id="SSF52540">
    <property type="entry name" value="P-loop containing nucleoside triphosphate hydrolases"/>
    <property type="match status" value="1"/>
</dbReference>
<accession>A0A3B0XSE0</accession>
<name>A0A3B0XSE0_9ZZZZ</name>
<evidence type="ECO:0000256" key="6">
    <source>
        <dbReference type="SAM" id="MobiDB-lite"/>
    </source>
</evidence>
<feature type="compositionally biased region" description="Basic residues" evidence="6">
    <location>
        <begin position="417"/>
        <end position="433"/>
    </location>
</feature>
<dbReference type="InterPro" id="IPR000629">
    <property type="entry name" value="RNA-helicase_DEAD-box_CS"/>
</dbReference>
<evidence type="ECO:0000256" key="2">
    <source>
        <dbReference type="ARBA" id="ARBA00022741"/>
    </source>
</evidence>
<dbReference type="GO" id="GO:0016787">
    <property type="term" value="F:hydrolase activity"/>
    <property type="evidence" value="ECO:0007669"/>
    <property type="project" value="UniProtKB-KW"/>
</dbReference>
<feature type="domain" description="Helicase C-terminal" evidence="8">
    <location>
        <begin position="234"/>
        <end position="386"/>
    </location>
</feature>
<dbReference type="Pfam" id="PF00270">
    <property type="entry name" value="DEAD"/>
    <property type="match status" value="1"/>
</dbReference>
<dbReference type="GO" id="GO:0003724">
    <property type="term" value="F:RNA helicase activity"/>
    <property type="evidence" value="ECO:0007669"/>
    <property type="project" value="InterPro"/>
</dbReference>
<dbReference type="FunFam" id="3.40.50.300:FF:000108">
    <property type="entry name" value="ATP-dependent RNA helicase RhlE"/>
    <property type="match status" value="1"/>
</dbReference>
<gene>
    <name evidence="10" type="ORF">MNBD_GAMMA09-2155</name>
</gene>
<dbReference type="PANTHER" id="PTHR47959:SF13">
    <property type="entry name" value="ATP-DEPENDENT RNA HELICASE RHLE"/>
    <property type="match status" value="1"/>
</dbReference>
<reference evidence="10" key="1">
    <citation type="submission" date="2018-06" db="EMBL/GenBank/DDBJ databases">
        <authorList>
            <person name="Zhirakovskaya E."/>
        </authorList>
    </citation>
    <scope>NUCLEOTIDE SEQUENCE</scope>
</reference>
<feature type="compositionally biased region" description="Basic residues" evidence="6">
    <location>
        <begin position="390"/>
        <end position="406"/>
    </location>
</feature>
<evidence type="ECO:0000259" key="8">
    <source>
        <dbReference type="PROSITE" id="PS51194"/>
    </source>
</evidence>
<dbReference type="InterPro" id="IPR044742">
    <property type="entry name" value="DEAD/DEAH_RhlB"/>
</dbReference>
<organism evidence="10">
    <name type="scientific">hydrothermal vent metagenome</name>
    <dbReference type="NCBI Taxonomy" id="652676"/>
    <lineage>
        <taxon>unclassified sequences</taxon>
        <taxon>metagenomes</taxon>
        <taxon>ecological metagenomes</taxon>
    </lineage>
</organism>
<feature type="domain" description="Helicase ATP-binding" evidence="7">
    <location>
        <begin position="36"/>
        <end position="210"/>
    </location>
</feature>
<dbReference type="InterPro" id="IPR050079">
    <property type="entry name" value="DEAD_box_RNA_helicase"/>
</dbReference>
<dbReference type="AlphaFoldDB" id="A0A3B0XSE0"/>
<dbReference type="SMART" id="SM00490">
    <property type="entry name" value="HELICc"/>
    <property type="match status" value="1"/>
</dbReference>